<keyword evidence="1" id="KW-0812">Transmembrane</keyword>
<feature type="transmembrane region" description="Helical" evidence="1">
    <location>
        <begin position="12"/>
        <end position="35"/>
    </location>
</feature>
<gene>
    <name evidence="2" type="ORF">E1B28_011233</name>
</gene>
<evidence type="ECO:0000256" key="1">
    <source>
        <dbReference type="SAM" id="Phobius"/>
    </source>
</evidence>
<sequence>MAPSLQHILRQFKLIVPGGAAVYYFGTLMEFWRILQHEGEDWGRTSAFGALILGCTTILLFIYVLLTPWIRGVEPDYRSWRESGILSSVIPVWFTRELFRSATL</sequence>
<comment type="caution">
    <text evidence="2">The sequence shown here is derived from an EMBL/GenBank/DDBJ whole genome shotgun (WGS) entry which is preliminary data.</text>
</comment>
<protein>
    <submittedName>
        <fullName evidence="2">Uncharacterized protein</fullName>
    </submittedName>
</protein>
<evidence type="ECO:0000313" key="3">
    <source>
        <dbReference type="Proteomes" id="UP001049176"/>
    </source>
</evidence>
<keyword evidence="1" id="KW-0472">Membrane</keyword>
<dbReference type="RefSeq" id="XP_043006031.1">
    <property type="nucleotide sequence ID" value="XM_043156246.1"/>
</dbReference>
<reference evidence="2" key="1">
    <citation type="journal article" date="2021" name="Genome Biol. Evol.">
        <title>The assembled and annotated genome of the fairy-ring fungus Marasmius oreades.</title>
        <authorList>
            <person name="Hiltunen M."/>
            <person name="Ament-Velasquez S.L."/>
            <person name="Johannesson H."/>
        </authorList>
    </citation>
    <scope>NUCLEOTIDE SEQUENCE</scope>
    <source>
        <strain evidence="2">03SP1</strain>
    </source>
</reference>
<keyword evidence="1" id="KW-1133">Transmembrane helix</keyword>
<dbReference type="EMBL" id="CM032187">
    <property type="protein sequence ID" value="KAG7089561.1"/>
    <property type="molecule type" value="Genomic_DNA"/>
</dbReference>
<evidence type="ECO:0000313" key="2">
    <source>
        <dbReference type="EMBL" id="KAG7089561.1"/>
    </source>
</evidence>
<accession>A0A9P7RTM7</accession>
<feature type="transmembrane region" description="Helical" evidence="1">
    <location>
        <begin position="47"/>
        <end position="70"/>
    </location>
</feature>
<keyword evidence="3" id="KW-1185">Reference proteome</keyword>
<dbReference type="GeneID" id="66080308"/>
<dbReference type="Proteomes" id="UP001049176">
    <property type="component" value="Chromosome 7"/>
</dbReference>
<name>A0A9P7RTM7_9AGAR</name>
<dbReference type="KEGG" id="more:E1B28_011233"/>
<organism evidence="2 3">
    <name type="scientific">Marasmius oreades</name>
    <name type="common">fairy-ring Marasmius</name>
    <dbReference type="NCBI Taxonomy" id="181124"/>
    <lineage>
        <taxon>Eukaryota</taxon>
        <taxon>Fungi</taxon>
        <taxon>Dikarya</taxon>
        <taxon>Basidiomycota</taxon>
        <taxon>Agaricomycotina</taxon>
        <taxon>Agaricomycetes</taxon>
        <taxon>Agaricomycetidae</taxon>
        <taxon>Agaricales</taxon>
        <taxon>Marasmiineae</taxon>
        <taxon>Marasmiaceae</taxon>
        <taxon>Marasmius</taxon>
    </lineage>
</organism>
<dbReference type="AlphaFoldDB" id="A0A9P7RTM7"/>
<proteinExistence type="predicted"/>
<dbReference type="OrthoDB" id="3187264at2759"/>